<gene>
    <name evidence="1" type="ORF">AVEN_163285_1</name>
</gene>
<name>A0A4Y2LJK0_ARAVE</name>
<evidence type="ECO:0000313" key="1">
    <source>
        <dbReference type="EMBL" id="GBN13746.1"/>
    </source>
</evidence>
<dbReference type="EMBL" id="BGPR01005824">
    <property type="protein sequence ID" value="GBN13746.1"/>
    <property type="molecule type" value="Genomic_DNA"/>
</dbReference>
<organism evidence="1 2">
    <name type="scientific">Araneus ventricosus</name>
    <name type="common">Orbweaver spider</name>
    <name type="synonym">Epeira ventricosa</name>
    <dbReference type="NCBI Taxonomy" id="182803"/>
    <lineage>
        <taxon>Eukaryota</taxon>
        <taxon>Metazoa</taxon>
        <taxon>Ecdysozoa</taxon>
        <taxon>Arthropoda</taxon>
        <taxon>Chelicerata</taxon>
        <taxon>Arachnida</taxon>
        <taxon>Araneae</taxon>
        <taxon>Araneomorphae</taxon>
        <taxon>Entelegynae</taxon>
        <taxon>Araneoidea</taxon>
        <taxon>Araneidae</taxon>
        <taxon>Araneus</taxon>
    </lineage>
</organism>
<protein>
    <submittedName>
        <fullName evidence="1">Uncharacterized protein</fullName>
    </submittedName>
</protein>
<sequence length="79" mass="9073">MVNINAPNRFRMTPRAGEDWDGTRIRVADDLGVDEEMVSEECLDAGFLESRMEKDRKSWGDVIGDIFSLITFNLMKFTL</sequence>
<dbReference type="AlphaFoldDB" id="A0A4Y2LJK0"/>
<keyword evidence="2" id="KW-1185">Reference proteome</keyword>
<dbReference type="Proteomes" id="UP000499080">
    <property type="component" value="Unassembled WGS sequence"/>
</dbReference>
<accession>A0A4Y2LJK0</accession>
<proteinExistence type="predicted"/>
<comment type="caution">
    <text evidence="1">The sequence shown here is derived from an EMBL/GenBank/DDBJ whole genome shotgun (WGS) entry which is preliminary data.</text>
</comment>
<reference evidence="1 2" key="1">
    <citation type="journal article" date="2019" name="Sci. Rep.">
        <title>Orb-weaving spider Araneus ventricosus genome elucidates the spidroin gene catalogue.</title>
        <authorList>
            <person name="Kono N."/>
            <person name="Nakamura H."/>
            <person name="Ohtoshi R."/>
            <person name="Moran D.A.P."/>
            <person name="Shinohara A."/>
            <person name="Yoshida Y."/>
            <person name="Fujiwara M."/>
            <person name="Mori M."/>
            <person name="Tomita M."/>
            <person name="Arakawa K."/>
        </authorList>
    </citation>
    <scope>NUCLEOTIDE SEQUENCE [LARGE SCALE GENOMIC DNA]</scope>
</reference>
<evidence type="ECO:0000313" key="2">
    <source>
        <dbReference type="Proteomes" id="UP000499080"/>
    </source>
</evidence>